<dbReference type="SUPFAM" id="SSF52743">
    <property type="entry name" value="Subtilisin-like"/>
    <property type="match status" value="1"/>
</dbReference>
<evidence type="ECO:0000256" key="7">
    <source>
        <dbReference type="ARBA" id="ARBA00023145"/>
    </source>
</evidence>
<dbReference type="PROSITE" id="PS51695">
    <property type="entry name" value="SEDOLISIN"/>
    <property type="match status" value="1"/>
</dbReference>
<feature type="active site" description="Charge relay system" evidence="8">
    <location>
        <position position="309"/>
    </location>
</feature>
<keyword evidence="4 8" id="KW-0378">Hydrolase</keyword>
<feature type="active site" description="Charge relay system" evidence="8">
    <location>
        <position position="88"/>
    </location>
</feature>
<keyword evidence="6 8" id="KW-0106">Calcium</keyword>
<keyword evidence="2 8" id="KW-0645">Protease</keyword>
<dbReference type="RefSeq" id="XP_066695590.1">
    <property type="nucleotide sequence ID" value="XM_066848894.1"/>
</dbReference>
<keyword evidence="11" id="KW-1185">Reference proteome</keyword>
<feature type="domain" description="Peptidase S53" evidence="9">
    <location>
        <begin position="10"/>
        <end position="410"/>
    </location>
</feature>
<dbReference type="InterPro" id="IPR030400">
    <property type="entry name" value="Sedolisin_dom"/>
</dbReference>
<evidence type="ECO:0000313" key="11">
    <source>
        <dbReference type="Proteomes" id="UP001391051"/>
    </source>
</evidence>
<dbReference type="Proteomes" id="UP001391051">
    <property type="component" value="Unassembled WGS sequence"/>
</dbReference>
<feature type="binding site" evidence="8">
    <location>
        <position position="388"/>
    </location>
    <ligand>
        <name>Ca(2+)</name>
        <dbReference type="ChEBI" id="CHEBI:29108"/>
    </ligand>
</feature>
<keyword evidence="5 8" id="KW-0720">Serine protease</keyword>
<feature type="binding site" evidence="8">
    <location>
        <position position="390"/>
    </location>
    <ligand>
        <name>Ca(2+)</name>
        <dbReference type="ChEBI" id="CHEBI:29108"/>
    </ligand>
</feature>
<comment type="subcellular location">
    <subcellularLocation>
        <location evidence="1">Secreted</location>
        <location evidence="1">Extracellular space</location>
    </subcellularLocation>
</comment>
<accession>A0ABR1Q0N8</accession>
<dbReference type="PANTHER" id="PTHR14218:SF34">
    <property type="entry name" value="TRIPEPTIDYL-PEPTIDASE SED4"/>
    <property type="match status" value="1"/>
</dbReference>
<evidence type="ECO:0000256" key="4">
    <source>
        <dbReference type="ARBA" id="ARBA00022801"/>
    </source>
</evidence>
<feature type="binding site" evidence="8">
    <location>
        <position position="351"/>
    </location>
    <ligand>
        <name>Ca(2+)</name>
        <dbReference type="ChEBI" id="CHEBI:29108"/>
    </ligand>
</feature>
<comment type="caution">
    <text evidence="10">The sequence shown here is derived from an EMBL/GenBank/DDBJ whole genome shotgun (WGS) entry which is preliminary data.</text>
</comment>
<dbReference type="InterPro" id="IPR036852">
    <property type="entry name" value="Peptidase_S8/S53_dom_sf"/>
</dbReference>
<evidence type="ECO:0000256" key="6">
    <source>
        <dbReference type="ARBA" id="ARBA00022837"/>
    </source>
</evidence>
<gene>
    <name evidence="10" type="ORF">PG986_012672</name>
</gene>
<evidence type="ECO:0000256" key="3">
    <source>
        <dbReference type="ARBA" id="ARBA00022723"/>
    </source>
</evidence>
<dbReference type="Pfam" id="PF09286">
    <property type="entry name" value="Pro-kuma_activ"/>
    <property type="match status" value="1"/>
</dbReference>
<dbReference type="CDD" id="cd04056">
    <property type="entry name" value="Peptidases_S53"/>
    <property type="match status" value="1"/>
</dbReference>
<evidence type="ECO:0000256" key="5">
    <source>
        <dbReference type="ARBA" id="ARBA00022825"/>
    </source>
</evidence>
<feature type="active site" description="Charge relay system" evidence="8">
    <location>
        <position position="92"/>
    </location>
</feature>
<dbReference type="InterPro" id="IPR050819">
    <property type="entry name" value="Tripeptidyl-peptidase_I"/>
</dbReference>
<proteinExistence type="predicted"/>
<evidence type="ECO:0000256" key="1">
    <source>
        <dbReference type="ARBA" id="ARBA00004239"/>
    </source>
</evidence>
<organism evidence="10 11">
    <name type="scientific">Apiospora aurea</name>
    <dbReference type="NCBI Taxonomy" id="335848"/>
    <lineage>
        <taxon>Eukaryota</taxon>
        <taxon>Fungi</taxon>
        <taxon>Dikarya</taxon>
        <taxon>Ascomycota</taxon>
        <taxon>Pezizomycotina</taxon>
        <taxon>Sordariomycetes</taxon>
        <taxon>Xylariomycetidae</taxon>
        <taxon>Amphisphaeriales</taxon>
        <taxon>Apiosporaceae</taxon>
        <taxon>Apiospora</taxon>
    </lineage>
</organism>
<dbReference type="InterPro" id="IPR015366">
    <property type="entry name" value="S53_propep"/>
</dbReference>
<name>A0ABR1Q0N8_9PEZI</name>
<dbReference type="Gene3D" id="3.40.50.200">
    <property type="entry name" value="Peptidase S8/S53 domain"/>
    <property type="match status" value="1"/>
</dbReference>
<sequence length="410" mass="43884">MFEDFRCNISTANTLLNASYYYYTNPGSTKLRTLSYSIPNELQPDIALIDPGTYFGWADPPTPTPVVNISVKLFEGAKDNQSSTECTEANLDAQVIVGLAHPLGVTEYLTGGSPPFKENLDHPTEKKNYNEPWVPYYRSLVSTSVRDIPQVLSHSYGELEDSVPKRYATFTCNLIGIMGLRGITIIQASGDSGVGAGCLATDFKTTQFDAIFPATCPWLTSVGGTAGVSPKRAWNASSGGFSNYFPRAAYQIDTIAAYINTTVAPDAYDYYGQYTNWGGRGFPDVTAHSVDPTFEVVYVGEQAASCGTSASAPVWAAIVGLLNDARLAAGKPVLGWLNPLVYRYGPEVLTDITEGHSVGCDGVHPGSGVAEPEGAAIMAGARWNATAGWDTTTGFGAPDFVKLKDLILTL</sequence>
<dbReference type="GeneID" id="92081956"/>
<dbReference type="InterPro" id="IPR023828">
    <property type="entry name" value="Peptidase_S8_Ser-AS"/>
</dbReference>
<evidence type="ECO:0000256" key="8">
    <source>
        <dbReference type="PROSITE-ProRule" id="PRU01032"/>
    </source>
</evidence>
<comment type="cofactor">
    <cofactor evidence="8">
        <name>Ca(2+)</name>
        <dbReference type="ChEBI" id="CHEBI:29108"/>
    </cofactor>
    <text evidence="8">Binds 1 Ca(2+) ion per subunit.</text>
</comment>
<evidence type="ECO:0000313" key="10">
    <source>
        <dbReference type="EMBL" id="KAK7943559.1"/>
    </source>
</evidence>
<protein>
    <submittedName>
        <fullName evidence="10">Tripeptidyl peptidase a protein</fullName>
    </submittedName>
</protein>
<evidence type="ECO:0000256" key="2">
    <source>
        <dbReference type="ARBA" id="ARBA00022670"/>
    </source>
</evidence>
<keyword evidence="3 8" id="KW-0479">Metal-binding</keyword>
<reference evidence="10 11" key="1">
    <citation type="submission" date="2023-01" db="EMBL/GenBank/DDBJ databases">
        <title>Analysis of 21 Apiospora genomes using comparative genomics revels a genus with tremendous synthesis potential of carbohydrate active enzymes and secondary metabolites.</title>
        <authorList>
            <person name="Sorensen T."/>
        </authorList>
    </citation>
    <scope>NUCLEOTIDE SEQUENCE [LARGE SCALE GENOMIC DNA]</scope>
    <source>
        <strain evidence="10 11">CBS 24483</strain>
    </source>
</reference>
<evidence type="ECO:0000259" key="9">
    <source>
        <dbReference type="PROSITE" id="PS51695"/>
    </source>
</evidence>
<dbReference type="PANTHER" id="PTHR14218">
    <property type="entry name" value="PROTEASE S8 TRIPEPTIDYL PEPTIDASE I CLN2"/>
    <property type="match status" value="1"/>
</dbReference>
<dbReference type="PROSITE" id="PS00138">
    <property type="entry name" value="SUBTILASE_SER"/>
    <property type="match status" value="1"/>
</dbReference>
<keyword evidence="7" id="KW-0865">Zymogen</keyword>
<dbReference type="EMBL" id="JAQQWE010000008">
    <property type="protein sequence ID" value="KAK7943559.1"/>
    <property type="molecule type" value="Genomic_DNA"/>
</dbReference>
<feature type="binding site" evidence="8">
    <location>
        <position position="352"/>
    </location>
    <ligand>
        <name>Ca(2+)</name>
        <dbReference type="ChEBI" id="CHEBI:29108"/>
    </ligand>
</feature>